<feature type="region of interest" description="Disordered" evidence="2">
    <location>
        <begin position="1835"/>
        <end position="1968"/>
    </location>
</feature>
<feature type="compositionally biased region" description="Basic and acidic residues" evidence="2">
    <location>
        <begin position="1041"/>
        <end position="1050"/>
    </location>
</feature>
<feature type="region of interest" description="Disordered" evidence="2">
    <location>
        <begin position="2700"/>
        <end position="2719"/>
    </location>
</feature>
<dbReference type="Pfam" id="PF03157">
    <property type="entry name" value="Glutenin_hmw"/>
    <property type="match status" value="1"/>
</dbReference>
<dbReference type="Pfam" id="PF00435">
    <property type="entry name" value="Spectrin"/>
    <property type="match status" value="1"/>
</dbReference>
<feature type="compositionally biased region" description="Basic and acidic residues" evidence="2">
    <location>
        <begin position="1683"/>
        <end position="1693"/>
    </location>
</feature>
<feature type="compositionally biased region" description="Low complexity" evidence="2">
    <location>
        <begin position="1613"/>
        <end position="1628"/>
    </location>
</feature>
<feature type="region of interest" description="Disordered" evidence="2">
    <location>
        <begin position="2561"/>
        <end position="2581"/>
    </location>
</feature>
<evidence type="ECO:0000256" key="1">
    <source>
        <dbReference type="SAM" id="Coils"/>
    </source>
</evidence>
<feature type="region of interest" description="Disordered" evidence="2">
    <location>
        <begin position="2372"/>
        <end position="2477"/>
    </location>
</feature>
<feature type="region of interest" description="Disordered" evidence="2">
    <location>
        <begin position="3312"/>
        <end position="3350"/>
    </location>
</feature>
<dbReference type="PANTHER" id="PTHR37409:SF5">
    <property type="entry name" value="CELL WALL PROTEIN AWA1-LIKE"/>
    <property type="match status" value="1"/>
</dbReference>
<feature type="compositionally biased region" description="Basic and acidic residues" evidence="2">
    <location>
        <begin position="1013"/>
        <end position="1023"/>
    </location>
</feature>
<feature type="compositionally biased region" description="Low complexity" evidence="2">
    <location>
        <begin position="1024"/>
        <end position="1039"/>
    </location>
</feature>
<sequence length="5401" mass="616076">MTLTDLRKKMERYDEFVSKVNTLGSLVSLLQDQEAKVHQVASVEHLMKELNEVGQDVERSDLIQKHRLSILLEIEDIESRCEKLLARFEESKLVQDESLMNILEGITVFVENVQQYLIEGDDLSNETVTSLKDILNNLRLYKSKSGELLQTVFEHSTTDNVEFIVQINEIKNNVSSLQDLLSAKEVSVLEQISAKNSIHGRCEDLDSAVNLLGDEQRKLDRSFEEWRRKNTLGDIIQHLEPLRDQSDSISKELPILKKEAESLKRDDSFDHEIQGRIEKLECKQEVLISSLHRIGETSKKLLKYINKMEWPLFQQLVDESSETSVNHNYLKGRLEIVYMKLLKRKTKLDNLISTQSSLTDLEKEVFSNLPQVMETKDKLDRFKQEFSSLLERFEMNLTMNKDSSSLLFNDTIEDSSFSLGDVLEEESLNQSDGPDSVFSSENLNNSFGLRWFKQQPPTSTPLVPNDTEIDEWLIKAHQGLHDCQNIMEENDSDLTKQLRQDLRDELRALVDTVPYIEFERSSNILQDLKTSVQVLDNSIRIQRPLTSSVAGRTVQKKEAGRERVESLEILLGDLYVEPLQISLPQEGVGHLSNRQSHQNNITMENSQSTRNLVFHEDICNEFTMSDVETSSGFVFENLDNPKESENELEHNEAITEKVESMLLDNSKKQQDESVKAKVEITSKSIKSPESNESDIDSYQFVNEEIDSEQISGPSRVELVSESTEDEAEKVSEPTKVDQISEPTEVEQVSEPTVVEHVSEPTEVEQVSEPTIKEQVSEPSEVEQVSESTKVEQASEPTKVEQVSEPTEVKQVSAPTEVEHVSKPSEVEQISKSTEVEKLSKPTEVEKVSEPTVVEHVSEPTEVEQVSEPTIKEQVSEPSEVEQVSESTKVEQASEPTKVEQVSEPSEVEQVSEPTEVEHVSEPTVVEHVSEPTEVEQVSEPTIKEQVSKPSEVEQISKSTEVEKLSKPTEVEKVSEPTEVKHVSEPTEVEHVSEPTIKEQVSEPSEVEQVSEPTKVEQDSESTKVEQVSEPSEVEQVSEPTEVEHVSEPTKVEQVFEPTKVEQVFEPTKVEQVWKPTEVKQVSEPTEVEHVSKPTEVEQVCEPTIKEQVSEPSEVEQVSESTKVEQASEPTKVEQVSEPTEVKQVSAPTEVEHVSEPTKINQVSKPSEVEQVSKPTEVSKSTEVGKLSKPTEVEKVSEPTEVEHVSEPSKVKEVSEPSKVKKVSEPTKVEQASESTKVEQASEPTKVEQVSEPSEVEQVSEPTKVEQVSEPTKVDQVSEPTKVEQVSEPTEVKQVSKPTKLEHEPTEVEEFFEPTKVDQVSEPTKVEQVTEPTKVEQVSEPTKVEQVSEPTKVEQVSEPTKVEQVSEPTEVEQVFEPTKVEQVSEPTKVEQASEPTKVDQASEPTKVEQVSEPTKVEQVSEPTKVDQASEPTKVEQVSEPTKVDQVSEPTKVEQVSEPTEVEQVSEPTEVEQASEPTKVDQASEPTKVEQVSEPTKVEQASEPTKVDQASEPTKVEQVSEPTKVEQVSEPTKVEQVFEPTKVEQASEPTKVEQVSEPTKVDQVSEPTKVEQVSEPTKVEQVSEPTKVEQVSEPTEAEQVFEPTKVEQVSEPTKVEQVSEPSEVEQVSEPTKVEHASKPTEVEKVSEPSKDEKVFKPSKVEQVSEPTEVEQVSEPTEVEQVFEPTKVKHVSEPTKVEQVSEPAKVEQISEPTKVEQVSEPTEVEQVSEPTIEEHVSEPSQVEQVSKPSKVEQVSEPTKVEHVSVPTKVEQVFEPTEVEHVSEPTKVEQVSEPLQVEQVSEPTEDEHVSKPTEVEKVSEPSKDEKVFKPSKVEQVFEQTEVDQVSEPTEVEQVSEPTKVEQVSKPTKVEQVSARTEVEQVSEPAKVEQVSEPTKVEQVSELTEVKQVSEPTKVENVSKPTDIKQVSESTEVEQVSEATIEQFSEPTEEEQVSKTTEVEQLSDPTKVDQVSERMEVSYSTEPTTSEQVFGPTTAIIDTDSFSIEDILSLKECIVTIDENISNLPEVKGKIIHLQDLKNKVSGMVSKEADDLLEVVEEKIEIMREIESDFMGLEESITLFDQQSKSFMRAQQSLDKPFVQQAKIQKDLVSTLEHIDSQQSMLMQYLSEEGQEQVYQRLDSVQEIYLNITEKFTDYVTEMASKCFSEMVIHHIVLQELIKQLLEYKDGNLVDLNIQLLLQVARQYLIRCEDEILHQAFYIQQNHFFECNVFDQKVVHFQQIVEKVKRELIGVMKVHLTGVELLVDFVEAFHDELLSLEDSYYIPLEEVQDRQETLENLHVWSLIHKSSKSIEDSTPLLNECQSILEELLVRSLAQQEDIDGDPEEYMLLNSVKMNSNLYDRLRMESLMLSPISERSETLSNDGLISPPPLSISSVYDSGQKNTRRRLFEADDHDKEKKEPPSSESIPLESCTDEENVRSLSGQSPTEKVSFNANIQKEEPRESLDLNKEYDAGSISPTVHSDEKHDSLAKETWLSSKFDNAVDEPKLVSLNDEFGHDMFDDYMMSPENVSFEQIPNIEELLLKVKSSDSKMDAVSNLNNQFDACAKETSGSDDELSTGKDGDQDTSASWLSTQFDKDQLHTESPRATNDHGLLDEMLLSPINVEYEQIPNVEELLLKVKPTKSSKNASKEMILPSKLENEFDACLPEPSVTEKKELKQEPGIDMVGSDNSDKFDVCLQEKYEVYPTDNTTSSEDTDELCQPNDTEISQDTSDLLYDSFQPTEPRTNFSEFQSEVKIDSEDVCDERVLPNDNADVIQRSVNVDSTKSVSEPLKSDHGRVMKFEINEPSTTSEDVPAIQDQVKETNFQEKEDEHELKIGAQDLFNVVPQPVENLLTKNDPKLKVVKPEEQGEPTTDETALHSAVETIFIELAPLNTDTVIASNLNDESYVSNDVLISPVDLVAPSLIVPVKETLVELLPTLTDPTFEVRQPKEPLLDMDIGVMTAATKQSNSLVNSKTDVVVKHTAEALSLARLPKELKPSTQTSDDLLFATNDKDSDVAIRDTVKNPSLIDSCSKENTEGQNVLVGADRSEIDQNTLKIESIPQSGQSTDVRTLELSLPFDQDCNVPQNIDKSSSEAEVKDEEEMLQSREHLPPVFNQGVADQIDPHSSSVNSLVSESSGVYSADTDGLRLPLTYKMIPHHQQHQQQPLEETDDVTLVNMENEPNHSPNVDRRQFVEDWAAFHTVISTEDIKDPEKTNQQGDQISQYSIIHLPMFTLSTTTALATPHLITTNSASPTHHTTDNLRTPLPTPVQNLNNFSYSYDDSLDQISPSKATLLNDQPSLLSELMAADDEIAKDSHTTDHNLEDSGQHPKTTLPRSSTPLFPQKGDSKLPKIYNNKVNPTAQASTEGSSSVHSDIETCLVKPPDSSTSYSDYVCVKPSLPSLTINITPDLGSPLVGKNDSVFDSLSQKSSPTDSHLNDEDMGLTEFNNQIRECLNRLLEITELSKKTNEPKNSNEIKEKMELLSHLGSQQTQIDSLNRLGKQMQESGNRETAQRVQNRLDVMNENWKLLQQRALSEAQNLKFQENIFVQESETQQLKDIENQIRYPFPHVEQHRQDSPELSDDHYRYQMIYSELFDWLLSCEESLIRQSPAFINADIIKCRLFGLQDLATEVCLHESQLKRLEDSWLELTEVNESLTNQHQAILSLWRYVTEKLVHRGKEWYLISKKKIHQNTVKDLNLTDDLVYMWTHEVSGTIQKAKDLLKFVDPDCECSRAAVSAYSILLTYNFKVLNLLYSLTEHIPQRHINDLTNKMTDLQEMLKSKLDDYKSPETSDSESMDNDIAGDSPQRPQNLTTSRRKRLPLDFEGPKFFEKELNKFQKFLSNIKLEIKDTVSCSEIGAQEEMHLYQNVSQELKSRELPLSYFFISLHIANKDSHLSKIYHDTLRESRTLYERMSDQLEQLTEIRFLYSLLHSRNMHLTGWIKKTMKNYIQPAMTDPNESLNKIMLKLMRLKDLEKKMADKSKYKDQFIADAKKLISITHNKGVNELMKIMESLWKELEEQLKDIRTLLEENVCIWKDVVSKSEHLENWLRSVKNTLDCAEEEIFDVSLLVDHVESLVKLNSELNSKEEDVSRIMELKDRISSSHKSPQPSTGGELESTVLNLPHLLEDVRLQIVSRIDHLTLVKEQMENGHLTDMLTSINDMVSEAFAMLDNHSVEVFATSLDVQRELAELQHMRSRLNAAEPALAKLQQAGLHNPELNLEISQIAKSRHKATKQLHESVNNLQRLHLDLEEIEVAMETCQHGIEAVIQKLNVTKASDIKDIDRTLKDSYQMLPNLDHSLCEVSTKLSQLKSADISKSSSLEVYAKHNSMKKNFEETKEKLDKVSEQTRQFDIVDEINVELETLDQFVMSSKQSMTSSHPISDLEDVKNVEQKYANILNEIESYFAKLVSTKQKVERCSDNDLLQPLHTQWLEQIFELDKNLNKCQKTAIKKINQLKELSIALERYQQDSVELGNWLQKKEEELTFIKEQYNQNAQLESMHFVDKCQKLKQDLVVFVTFSDSMNSLLRTKRKEFTKEARTSSSTNTDSMEQNQLTIRFNLLRNGLEKFLHQITEHGEKRDGQRLVNICQQWLKDVQEAKEFDSIQEQIDWLRRSIGKCDTIRDTLHKKLQTVMSGGETLQQLYQTLEQVDSTAQELQTKLTNLTEIKGRFDEFLKDVDSALLRMKTFKEVLVNDNHPHNIQDEQNTIENVLSAIKDQADHLSTFQQETLQEVIKTQLLKLVDVWSQIMTNINEEQEKRCQQDKELNDFKQLARHLIGWIEETKVKLEQIGDSIQKSSVEKLKDSFHQVNAVKTSLVKKKQLYDLFLAIGETMKKNYPSHTEEIHKLIIDIEVSWMEIEVNALKRMDDLKSTLHRWTDYTENMRDIMTWLRSCEEKIKKPFHQLDFKGLQEKLQEFQVIGNQLESYRSKRENAKMHFTCLVRVTAHEEQAILQNQLTALSNLWSNVQQELHDRLKQLIGSIEHLERFQQKFEILSYWLNGMETSSGNLGHLGTSPEKQKERIKKIYDTDMKTYDSIRNELKDHAVSILSHGPSCVYAQTVQQRLDQVNHRWKEICERLGMTYKDADETLFLLSVLREMLRQLNKWLNSVQEQLKRVELNSCSFDQMKQYVTNLEVLLLDYRNRECEYQSVTSLCERLQNSPEACPCVEDLNKSLDCSESFKTRWTEVRNKCTITKSLLEKRMAILETWQNDVRTLSQWIEERKSLLEANTSYVLSQCLDEDFTRAGKVHARIIASCQHLTQNNTNPTSTKIKHVSQDIQQRFLDVLKTYKNTRNVIEENTTFHRSFTRLEEEFESWLTEVEVKMIALQPYTSDENLDEQVQQLKQVNKEIKDHESALKELLETRNQLPDERLTRQGIVEELNQRYQQVLKDSVSWLFDLTVPRNE</sequence>
<accession>A0A7M5XE85</accession>
<feature type="compositionally biased region" description="Polar residues" evidence="2">
    <location>
        <begin position="1735"/>
        <end position="1744"/>
    </location>
</feature>
<dbReference type="Gene3D" id="1.20.58.60">
    <property type="match status" value="7"/>
</dbReference>
<feature type="compositionally biased region" description="Basic and acidic residues" evidence="2">
    <location>
        <begin position="816"/>
        <end position="825"/>
    </location>
</feature>
<dbReference type="CDD" id="cd00176">
    <property type="entry name" value="SPEC"/>
    <property type="match status" value="1"/>
</dbReference>
<feature type="compositionally biased region" description="Basic and acidic residues" evidence="2">
    <location>
        <begin position="1629"/>
        <end position="1657"/>
    </location>
</feature>
<evidence type="ECO:0000256" key="2">
    <source>
        <dbReference type="SAM" id="MobiDB-lite"/>
    </source>
</evidence>
<dbReference type="SUPFAM" id="SSF46966">
    <property type="entry name" value="Spectrin repeat"/>
    <property type="match status" value="7"/>
</dbReference>
<dbReference type="EnsemblMetazoa" id="CLYHEMT022120.1">
    <property type="protein sequence ID" value="CLYHEMP022120.1"/>
    <property type="gene ID" value="CLYHEMG022120"/>
</dbReference>
<feature type="compositionally biased region" description="Basic and acidic residues" evidence="2">
    <location>
        <begin position="3312"/>
        <end position="3323"/>
    </location>
</feature>
<feature type="compositionally biased region" description="Basic and acidic residues" evidence="2">
    <location>
        <begin position="833"/>
        <end position="848"/>
    </location>
</feature>
<feature type="compositionally biased region" description="Low complexity" evidence="2">
    <location>
        <begin position="1109"/>
        <end position="1120"/>
    </location>
</feature>
<feature type="compositionally biased region" description="Basic and acidic residues" evidence="2">
    <location>
        <begin position="959"/>
        <end position="1000"/>
    </location>
</feature>
<feature type="compositionally biased region" description="Basic and acidic residues" evidence="2">
    <location>
        <begin position="1086"/>
        <end position="1095"/>
    </location>
</feature>
<feature type="compositionally biased region" description="Basic and acidic residues" evidence="2">
    <location>
        <begin position="1188"/>
        <end position="1227"/>
    </location>
</feature>
<dbReference type="InterPro" id="IPR018159">
    <property type="entry name" value="Spectrin/alpha-actinin"/>
</dbReference>
<protein>
    <submittedName>
        <fullName evidence="3">Uncharacterized protein</fullName>
    </submittedName>
</protein>
<dbReference type="InterPro" id="IPR001419">
    <property type="entry name" value="Glutenin"/>
</dbReference>
<feature type="compositionally biased region" description="Polar residues" evidence="2">
    <location>
        <begin position="1949"/>
        <end position="1959"/>
    </location>
</feature>
<feature type="compositionally biased region" description="Low complexity" evidence="2">
    <location>
        <begin position="875"/>
        <end position="886"/>
    </location>
</feature>
<dbReference type="PANTHER" id="PTHR37409">
    <property type="entry name" value="RIKEN CDNA D130052B06 GENE"/>
    <property type="match status" value="1"/>
</dbReference>
<dbReference type="Proteomes" id="UP000594262">
    <property type="component" value="Unplaced"/>
</dbReference>
<feature type="compositionally biased region" description="Basic and acidic residues" evidence="2">
    <location>
        <begin position="1802"/>
        <end position="1823"/>
    </location>
</feature>
<keyword evidence="1" id="KW-0175">Coiled coil</keyword>
<feature type="compositionally biased region" description="Polar residues" evidence="2">
    <location>
        <begin position="1172"/>
        <end position="1181"/>
    </location>
</feature>
<dbReference type="SMART" id="SM00150">
    <property type="entry name" value="SPEC"/>
    <property type="match status" value="6"/>
</dbReference>
<feature type="compositionally biased region" description="Low complexity" evidence="2">
    <location>
        <begin position="1922"/>
        <end position="1933"/>
    </location>
</feature>
<feature type="compositionally biased region" description="Polar residues" evidence="2">
    <location>
        <begin position="1229"/>
        <end position="1242"/>
    </location>
</feature>
<dbReference type="OrthoDB" id="5967761at2759"/>
<evidence type="ECO:0000313" key="3">
    <source>
        <dbReference type="EnsemblMetazoa" id="CLYHEMP022120.1"/>
    </source>
</evidence>
<feature type="compositionally biased region" description="Low complexity" evidence="2">
    <location>
        <begin position="1246"/>
        <end position="1261"/>
    </location>
</feature>
<dbReference type="InterPro" id="IPR002017">
    <property type="entry name" value="Spectrin_repeat"/>
</dbReference>
<name>A0A7M5XE85_9CNID</name>
<feature type="region of interest" description="Disordered" evidence="2">
    <location>
        <begin position="705"/>
        <end position="1051"/>
    </location>
</feature>
<feature type="compositionally biased region" description="Basic and acidic residues" evidence="2">
    <location>
        <begin position="1774"/>
        <end position="1783"/>
    </location>
</feature>
<feature type="coiled-coil region" evidence="1">
    <location>
        <begin position="5329"/>
        <end position="5359"/>
    </location>
</feature>
<feature type="compositionally biased region" description="Basic and acidic residues" evidence="2">
    <location>
        <begin position="2450"/>
        <end position="2465"/>
    </location>
</feature>
<feature type="compositionally biased region" description="Low complexity" evidence="2">
    <location>
        <begin position="1001"/>
        <end position="1012"/>
    </location>
</feature>
<feature type="region of interest" description="Disordered" evidence="2">
    <location>
        <begin position="1077"/>
        <end position="1823"/>
    </location>
</feature>
<dbReference type="GO" id="GO:0045735">
    <property type="term" value="F:nutrient reservoir activity"/>
    <property type="evidence" value="ECO:0007669"/>
    <property type="project" value="InterPro"/>
</dbReference>
<reference evidence="3" key="1">
    <citation type="submission" date="2021-01" db="UniProtKB">
        <authorList>
            <consortium name="EnsemblMetazoa"/>
        </authorList>
    </citation>
    <scope>IDENTIFICATION</scope>
</reference>
<feature type="region of interest" description="Disordered" evidence="2">
    <location>
        <begin position="3780"/>
        <end position="3813"/>
    </location>
</feature>
<proteinExistence type="predicted"/>
<evidence type="ECO:0000313" key="4">
    <source>
        <dbReference type="Proteomes" id="UP000594262"/>
    </source>
</evidence>
<feature type="compositionally biased region" description="Low complexity" evidence="2">
    <location>
        <begin position="898"/>
        <end position="913"/>
    </location>
</feature>
<feature type="compositionally biased region" description="Polar residues" evidence="2">
    <location>
        <begin position="3324"/>
        <end position="3336"/>
    </location>
</feature>
<feature type="compositionally biased region" description="Low complexity" evidence="2">
    <location>
        <begin position="776"/>
        <end position="787"/>
    </location>
</feature>
<organism evidence="3 4">
    <name type="scientific">Clytia hemisphaerica</name>
    <dbReference type="NCBI Taxonomy" id="252671"/>
    <lineage>
        <taxon>Eukaryota</taxon>
        <taxon>Metazoa</taxon>
        <taxon>Cnidaria</taxon>
        <taxon>Hydrozoa</taxon>
        <taxon>Hydroidolina</taxon>
        <taxon>Leptothecata</taxon>
        <taxon>Obeliida</taxon>
        <taxon>Clytiidae</taxon>
        <taxon>Clytia</taxon>
    </lineage>
</organism>
<feature type="compositionally biased region" description="Polar residues" evidence="2">
    <location>
        <begin position="2432"/>
        <end position="2449"/>
    </location>
</feature>
<keyword evidence="4" id="KW-1185">Reference proteome</keyword>
<feature type="coiled-coil region" evidence="1">
    <location>
        <begin position="4636"/>
        <end position="4663"/>
    </location>
</feature>
<feature type="compositionally biased region" description="Basic and acidic residues" evidence="2">
    <location>
        <begin position="2400"/>
        <end position="2415"/>
    </location>
</feature>